<dbReference type="EMBL" id="WTYL01000001">
    <property type="protein sequence ID" value="MXP43610.1"/>
    <property type="molecule type" value="Genomic_DNA"/>
</dbReference>
<evidence type="ECO:0000256" key="4">
    <source>
        <dbReference type="ARBA" id="ARBA00022827"/>
    </source>
</evidence>
<keyword evidence="3" id="KW-0874">Quinone</keyword>
<dbReference type="Pfam" id="PF07992">
    <property type="entry name" value="Pyr_redox_2"/>
    <property type="match status" value="1"/>
</dbReference>
<evidence type="ECO:0000256" key="3">
    <source>
        <dbReference type="ARBA" id="ARBA00022719"/>
    </source>
</evidence>
<dbReference type="AlphaFoldDB" id="A0A845AZF6"/>
<dbReference type="GO" id="GO:0071949">
    <property type="term" value="F:FAD binding"/>
    <property type="evidence" value="ECO:0007669"/>
    <property type="project" value="TreeGrafter"/>
</dbReference>
<keyword evidence="2" id="KW-0285">Flavoprotein</keyword>
<comment type="caution">
    <text evidence="8">The sequence shown here is derived from an EMBL/GenBank/DDBJ whole genome shotgun (WGS) entry which is preliminary data.</text>
</comment>
<reference evidence="8 9" key="1">
    <citation type="submission" date="2019-12" db="EMBL/GenBank/DDBJ databases">
        <title>Genomic-based taxomic classification of the family Erythrobacteraceae.</title>
        <authorList>
            <person name="Xu L."/>
        </authorList>
    </citation>
    <scope>NUCLEOTIDE SEQUENCE [LARGE SCALE GENOMIC DNA]</scope>
    <source>
        <strain evidence="8 9">KCTC 42453</strain>
    </source>
</reference>
<dbReference type="SUPFAM" id="SSF51905">
    <property type="entry name" value="FAD/NAD(P)-binding domain"/>
    <property type="match status" value="2"/>
</dbReference>
<evidence type="ECO:0000313" key="8">
    <source>
        <dbReference type="EMBL" id="MXP43610.1"/>
    </source>
</evidence>
<organism evidence="8 9">
    <name type="scientific">Allopontixanthobacter sediminis</name>
    <dbReference type="NCBI Taxonomy" id="1689985"/>
    <lineage>
        <taxon>Bacteria</taxon>
        <taxon>Pseudomonadati</taxon>
        <taxon>Pseudomonadota</taxon>
        <taxon>Alphaproteobacteria</taxon>
        <taxon>Sphingomonadales</taxon>
        <taxon>Erythrobacteraceae</taxon>
        <taxon>Allopontixanthobacter</taxon>
    </lineage>
</organism>
<keyword evidence="5" id="KW-0809">Transit peptide</keyword>
<evidence type="ECO:0000259" key="7">
    <source>
        <dbReference type="Pfam" id="PF07992"/>
    </source>
</evidence>
<keyword evidence="4" id="KW-0274">FAD</keyword>
<sequence>MAITVSHDIVIIGGGSAGIATASSLLKRRPSLDIAVVEPSEDHYYQPGWTMVGGGVFEAPVTRRSTASVMPKAVTWIRQAAATFQPENNQVTLGDGTNINYKLLVVAPGIRLAWEQIEGLEETLGKNGVTSNYRYDLASYTWELVRNLKSGRAIFSQPPMPIKCAGAPQKAMYLSCDVWKDSGVLGNIEVEFRNAGGVLFGVEAYVPALMEYVDRYGIQLKLGSRLVAVDGASRTATFETAEGKVTREFDMLHVVPPQVAPQFVANSPLAAESGFVDVDQFTMQHVRYPNIFGLGDAGSMPNAKTMAAVRKQAPIVACNALAVLDGKQPMADYDGYGSCPLTVERGKIILAEFGYGGKLLPSFPTWLIDGRRPARLSWLLKSEVLPWVYWNGMLRGHEWLAKPNERRAA</sequence>
<proteinExistence type="predicted"/>
<gene>
    <name evidence="8" type="ORF">GRI65_03960</name>
</gene>
<keyword evidence="9" id="KW-1185">Reference proteome</keyword>
<feature type="domain" description="FAD/NAD(P)-binding" evidence="7">
    <location>
        <begin position="7"/>
        <end position="129"/>
    </location>
</feature>
<dbReference type="PANTHER" id="PTHR10632:SF2">
    <property type="entry name" value="SULFIDE:QUINONE OXIDOREDUCTASE, MITOCHONDRIAL"/>
    <property type="match status" value="1"/>
</dbReference>
<dbReference type="FunFam" id="3.50.50.60:FF:000034">
    <property type="entry name" value="sulfide:quinone oxidoreductase, mitochondrial"/>
    <property type="match status" value="1"/>
</dbReference>
<dbReference type="InterPro" id="IPR036188">
    <property type="entry name" value="FAD/NAD-bd_sf"/>
</dbReference>
<dbReference type="GO" id="GO:0070221">
    <property type="term" value="P:sulfide oxidation, using sulfide:quinone oxidoreductase"/>
    <property type="evidence" value="ECO:0007669"/>
    <property type="project" value="TreeGrafter"/>
</dbReference>
<dbReference type="Gene3D" id="3.50.50.60">
    <property type="entry name" value="FAD/NAD(P)-binding domain"/>
    <property type="match status" value="2"/>
</dbReference>
<name>A0A845AZF6_9SPHN</name>
<evidence type="ECO:0000256" key="2">
    <source>
        <dbReference type="ARBA" id="ARBA00022630"/>
    </source>
</evidence>
<evidence type="ECO:0000313" key="9">
    <source>
        <dbReference type="Proteomes" id="UP000431922"/>
    </source>
</evidence>
<dbReference type="GO" id="GO:0070224">
    <property type="term" value="F:sulfide:quinone oxidoreductase activity"/>
    <property type="evidence" value="ECO:0007669"/>
    <property type="project" value="TreeGrafter"/>
</dbReference>
<dbReference type="GO" id="GO:0048038">
    <property type="term" value="F:quinone binding"/>
    <property type="evidence" value="ECO:0007669"/>
    <property type="project" value="UniProtKB-KW"/>
</dbReference>
<accession>A0A845AZF6</accession>
<keyword evidence="6" id="KW-0560">Oxidoreductase</keyword>
<dbReference type="InterPro" id="IPR023753">
    <property type="entry name" value="FAD/NAD-binding_dom"/>
</dbReference>
<evidence type="ECO:0000256" key="1">
    <source>
        <dbReference type="ARBA" id="ARBA00001974"/>
    </source>
</evidence>
<dbReference type="OrthoDB" id="9805710at2"/>
<dbReference type="Proteomes" id="UP000431922">
    <property type="component" value="Unassembled WGS sequence"/>
</dbReference>
<evidence type="ECO:0000256" key="6">
    <source>
        <dbReference type="ARBA" id="ARBA00023002"/>
    </source>
</evidence>
<evidence type="ECO:0000256" key="5">
    <source>
        <dbReference type="ARBA" id="ARBA00022946"/>
    </source>
</evidence>
<dbReference type="InterPro" id="IPR015904">
    <property type="entry name" value="Sulphide_quinone_reductase"/>
</dbReference>
<dbReference type="PANTHER" id="PTHR10632">
    <property type="entry name" value="SULFIDE:QUINONE OXIDOREDUCTASE"/>
    <property type="match status" value="1"/>
</dbReference>
<comment type="cofactor">
    <cofactor evidence="1">
        <name>FAD</name>
        <dbReference type="ChEBI" id="CHEBI:57692"/>
    </cofactor>
</comment>
<protein>
    <submittedName>
        <fullName evidence="8">Pyridine nucleotide-disulfide oxidoreductase</fullName>
    </submittedName>
</protein>
<dbReference type="RefSeq" id="WP_160755197.1">
    <property type="nucleotide sequence ID" value="NZ_WTYL01000001.1"/>
</dbReference>